<reference evidence="2 3" key="1">
    <citation type="submission" date="2013-11" db="EMBL/GenBank/DDBJ databases">
        <title>The Damaraland mole rat (Fukomys damarensis) genome and evolution of African mole rats.</title>
        <authorList>
            <person name="Gladyshev V.N."/>
            <person name="Fang X."/>
        </authorList>
    </citation>
    <scope>NUCLEOTIDE SEQUENCE [LARGE SCALE GENOMIC DNA]</scope>
    <source>
        <tissue evidence="2">Liver</tissue>
    </source>
</reference>
<evidence type="ECO:0000256" key="1">
    <source>
        <dbReference type="SAM" id="MobiDB-lite"/>
    </source>
</evidence>
<gene>
    <name evidence="2" type="ORF">H920_13501</name>
</gene>
<evidence type="ECO:0000313" key="2">
    <source>
        <dbReference type="EMBL" id="KFO25118.1"/>
    </source>
</evidence>
<organism evidence="2 3">
    <name type="scientific">Fukomys damarensis</name>
    <name type="common">Damaraland mole rat</name>
    <name type="synonym">Cryptomys damarensis</name>
    <dbReference type="NCBI Taxonomy" id="885580"/>
    <lineage>
        <taxon>Eukaryota</taxon>
        <taxon>Metazoa</taxon>
        <taxon>Chordata</taxon>
        <taxon>Craniata</taxon>
        <taxon>Vertebrata</taxon>
        <taxon>Euteleostomi</taxon>
        <taxon>Mammalia</taxon>
        <taxon>Eutheria</taxon>
        <taxon>Euarchontoglires</taxon>
        <taxon>Glires</taxon>
        <taxon>Rodentia</taxon>
        <taxon>Hystricomorpha</taxon>
        <taxon>Bathyergidae</taxon>
        <taxon>Fukomys</taxon>
    </lineage>
</organism>
<name>A0A091D3N0_FUKDA</name>
<evidence type="ECO:0000313" key="3">
    <source>
        <dbReference type="Proteomes" id="UP000028990"/>
    </source>
</evidence>
<keyword evidence="3" id="KW-1185">Reference proteome</keyword>
<feature type="compositionally biased region" description="Basic and acidic residues" evidence="1">
    <location>
        <begin position="26"/>
        <end position="44"/>
    </location>
</feature>
<dbReference type="AlphaFoldDB" id="A0A091D3N0"/>
<dbReference type="EMBL" id="KN123414">
    <property type="protein sequence ID" value="KFO25118.1"/>
    <property type="molecule type" value="Genomic_DNA"/>
</dbReference>
<sequence>MLVCIKGSALGRPKDQWQKPENLCNEMKDFRPQNEPESDAHSEDESSPDETAAAPSDSEALSSKDNDENSLVRIRKAIRSKLLLENQQAQIFPRGSPFMTIGNNLQVDPRCPPHSDSVQLVVIN</sequence>
<proteinExistence type="predicted"/>
<dbReference type="Proteomes" id="UP000028990">
    <property type="component" value="Unassembled WGS sequence"/>
</dbReference>
<protein>
    <submittedName>
        <fullName evidence="2">Uncharacterized protein</fullName>
    </submittedName>
</protein>
<accession>A0A091D3N0</accession>
<feature type="region of interest" description="Disordered" evidence="1">
    <location>
        <begin position="1"/>
        <end position="70"/>
    </location>
</feature>